<dbReference type="RefSeq" id="WP_015664135.1">
    <property type="nucleotide sequence ID" value="NC_020453.1"/>
</dbReference>
<feature type="domain" description="Carbohydrate kinase FGGY N-terminal" evidence="4">
    <location>
        <begin position="4"/>
        <end position="261"/>
    </location>
</feature>
<dbReference type="Gene3D" id="1.20.58.2240">
    <property type="match status" value="1"/>
</dbReference>
<dbReference type="AlphaFoldDB" id="M4ZL80"/>
<accession>M4ZL80</accession>
<dbReference type="PIRSF" id="PIRSF000538">
    <property type="entry name" value="GlpK"/>
    <property type="match status" value="1"/>
</dbReference>
<dbReference type="InterPro" id="IPR018485">
    <property type="entry name" value="FGGY_C"/>
</dbReference>
<proteinExistence type="inferred from homology"/>
<dbReference type="Pfam" id="PF02782">
    <property type="entry name" value="FGGY_C"/>
    <property type="match status" value="1"/>
</dbReference>
<evidence type="ECO:0000313" key="7">
    <source>
        <dbReference type="Proteomes" id="UP000011841"/>
    </source>
</evidence>
<evidence type="ECO:0000259" key="5">
    <source>
        <dbReference type="Pfam" id="PF02782"/>
    </source>
</evidence>
<reference evidence="6 7" key="1">
    <citation type="journal article" date="2013" name="Appl. Environ. Microbiol.">
        <title>Genome analysis suggests that the soil oligotrophic bacterium Agromonas oligotrophica (Bradyrhizobium oligotrophicum) is a nitrogen-fixing symbiont of Aeschynomene indica.</title>
        <authorList>
            <person name="Okubo T."/>
            <person name="Fukushima S."/>
            <person name="Itakura M."/>
            <person name="Oshima K."/>
            <person name="Longtonglang A."/>
            <person name="Teaumroong N."/>
            <person name="Mitsui H."/>
            <person name="Hattori M."/>
            <person name="Hattori R."/>
            <person name="Hattori T."/>
            <person name="Minamisawa K."/>
        </authorList>
    </citation>
    <scope>NUCLEOTIDE SEQUENCE [LARGE SCALE GENOMIC DNA]</scope>
    <source>
        <strain evidence="6 7">S58</strain>
    </source>
</reference>
<dbReference type="GeneID" id="301814960"/>
<dbReference type="Pfam" id="PF00370">
    <property type="entry name" value="FGGY_N"/>
    <property type="match status" value="1"/>
</dbReference>
<keyword evidence="7" id="KW-1185">Reference proteome</keyword>
<dbReference type="SUPFAM" id="SSF53067">
    <property type="entry name" value="Actin-like ATPase domain"/>
    <property type="match status" value="2"/>
</dbReference>
<dbReference type="HOGENOM" id="CLU_009281_10_2_5"/>
<dbReference type="GO" id="GO:0005737">
    <property type="term" value="C:cytoplasm"/>
    <property type="evidence" value="ECO:0007669"/>
    <property type="project" value="TreeGrafter"/>
</dbReference>
<name>M4ZL80_9BRAD</name>
<dbReference type="Proteomes" id="UP000011841">
    <property type="component" value="Chromosome"/>
</dbReference>
<dbReference type="GO" id="GO:0019321">
    <property type="term" value="P:pentose metabolic process"/>
    <property type="evidence" value="ECO:0007669"/>
    <property type="project" value="TreeGrafter"/>
</dbReference>
<evidence type="ECO:0000259" key="4">
    <source>
        <dbReference type="Pfam" id="PF00370"/>
    </source>
</evidence>
<evidence type="ECO:0000313" key="6">
    <source>
        <dbReference type="EMBL" id="BAM87000.1"/>
    </source>
</evidence>
<dbReference type="eggNOG" id="COG1069">
    <property type="taxonomic scope" value="Bacteria"/>
</dbReference>
<comment type="similarity">
    <text evidence="1">Belongs to the FGGY kinase family.</text>
</comment>
<dbReference type="PANTHER" id="PTHR43435">
    <property type="entry name" value="RIBULOKINASE"/>
    <property type="match status" value="1"/>
</dbReference>
<evidence type="ECO:0000256" key="1">
    <source>
        <dbReference type="ARBA" id="ARBA00009156"/>
    </source>
</evidence>
<dbReference type="InterPro" id="IPR018484">
    <property type="entry name" value="FGGY_N"/>
</dbReference>
<dbReference type="KEGG" id="aol:S58_09890"/>
<evidence type="ECO:0000256" key="3">
    <source>
        <dbReference type="ARBA" id="ARBA00022777"/>
    </source>
</evidence>
<dbReference type="CDD" id="cd07782">
    <property type="entry name" value="ASKHA_NBD_FGGY_D-RBK"/>
    <property type="match status" value="1"/>
</dbReference>
<dbReference type="STRING" id="1245469.S58_09890"/>
<dbReference type="InterPro" id="IPR043129">
    <property type="entry name" value="ATPase_NBD"/>
</dbReference>
<dbReference type="InterPro" id="IPR006003">
    <property type="entry name" value="FGGY_RbtK-like"/>
</dbReference>
<protein>
    <submittedName>
        <fullName evidence="6">Putative sugar kinase</fullName>
    </submittedName>
</protein>
<dbReference type="PATRIC" id="fig|1245469.3.peg.1012"/>
<dbReference type="OrthoDB" id="9805576at2"/>
<feature type="domain" description="Carbohydrate kinase FGGY C-terminal" evidence="5">
    <location>
        <begin position="279"/>
        <end position="487"/>
    </location>
</feature>
<sequence>MQAFIGVDVGTTSTRAGIFDHNGRLLGAARHPIQSWHEAGDVVEQSSDDIWRACCASVKAALTEAAIAPELIKGIGFDATCSLVVLDRQGAPLTVSGSGDASRNVVVWMDHRALTEARDINATADEVLRYVGGSISPEMEMPKLLWLKRHLRTSFDRAGHFFDLADFLTWRASGSLARSMCTVTCKWNYLAHETRWSAAYFRRIGLEDFVAEDYARIGTEIVAPGTPLGRGLSRAAADELGLAAGTPVGAALIDAHAGGIGAIGGRAADGGEVDVCDRLAYIMGTSACIMATTRAPSFVPGVWGPYYQGMVPGFWLNEGGQSAAGAAIDHLLRSHPASAEASAAARTEGLDLISLLEKRIMARVPNAGSAALLACDIHILPEFLGNRSPYADPDSRAVIAGLDLDADISAMERLFVAGLCGLAYGLADVIDAFAANGVASRTLVMAGGASRSPLVRQIMADTTGLTVALPGTQEPVLLGAAMLGAVASGAFRSIGDTMASMSTLGRLSDPTDPGVAAFHRRKRCIHGMLRALDRDSRSVMHGADGEAR</sequence>
<gene>
    <name evidence="6" type="ORF">S58_09890</name>
</gene>
<dbReference type="GO" id="GO:0019150">
    <property type="term" value="F:D-ribulokinase activity"/>
    <property type="evidence" value="ECO:0007669"/>
    <property type="project" value="TreeGrafter"/>
</dbReference>
<dbReference type="InterPro" id="IPR000577">
    <property type="entry name" value="Carb_kinase_FGGY"/>
</dbReference>
<dbReference type="PANTHER" id="PTHR43435:SF4">
    <property type="entry name" value="FGGY CARBOHYDRATE KINASE DOMAIN-CONTAINING PROTEIN"/>
    <property type="match status" value="1"/>
</dbReference>
<organism evidence="6 7">
    <name type="scientific">Bradyrhizobium oligotrophicum S58</name>
    <dbReference type="NCBI Taxonomy" id="1245469"/>
    <lineage>
        <taxon>Bacteria</taxon>
        <taxon>Pseudomonadati</taxon>
        <taxon>Pseudomonadota</taxon>
        <taxon>Alphaproteobacteria</taxon>
        <taxon>Hyphomicrobiales</taxon>
        <taxon>Nitrobacteraceae</taxon>
        <taxon>Bradyrhizobium</taxon>
    </lineage>
</organism>
<dbReference type="FunFam" id="3.30.420.40:FF:000101">
    <property type="entry name" value="FGGY carbohydrate kinase domain-containing protein"/>
    <property type="match status" value="1"/>
</dbReference>
<dbReference type="EMBL" id="AP012603">
    <property type="protein sequence ID" value="BAM87000.1"/>
    <property type="molecule type" value="Genomic_DNA"/>
</dbReference>
<keyword evidence="2" id="KW-0808">Transferase</keyword>
<evidence type="ECO:0000256" key="2">
    <source>
        <dbReference type="ARBA" id="ARBA00022679"/>
    </source>
</evidence>
<keyword evidence="3 6" id="KW-0418">Kinase</keyword>
<dbReference type="NCBIfam" id="TIGR01315">
    <property type="entry name" value="5C_CHO_kinase"/>
    <property type="match status" value="1"/>
</dbReference>
<dbReference type="Gene3D" id="3.30.420.40">
    <property type="match status" value="1"/>
</dbReference>